<accession>A0A1G2II32</accession>
<evidence type="ECO:0000313" key="2">
    <source>
        <dbReference type="EMBL" id="OGZ74237.1"/>
    </source>
</evidence>
<protein>
    <recommendedName>
        <fullName evidence="4">Peptidoglycan binding-like domain-containing protein</fullName>
    </recommendedName>
</protein>
<organism evidence="2 3">
    <name type="scientific">Candidatus Staskawiczbacteria bacterium RIFCSPLOWO2_01_FULL_37_25b</name>
    <dbReference type="NCBI Taxonomy" id="1802213"/>
    <lineage>
        <taxon>Bacteria</taxon>
        <taxon>Candidatus Staskawicziibacteriota</taxon>
    </lineage>
</organism>
<evidence type="ECO:0008006" key="4">
    <source>
        <dbReference type="Google" id="ProtNLM"/>
    </source>
</evidence>
<keyword evidence="1" id="KW-0732">Signal</keyword>
<reference evidence="2 3" key="1">
    <citation type="journal article" date="2016" name="Nat. Commun.">
        <title>Thousands of microbial genomes shed light on interconnected biogeochemical processes in an aquifer system.</title>
        <authorList>
            <person name="Anantharaman K."/>
            <person name="Brown C.T."/>
            <person name="Hug L.A."/>
            <person name="Sharon I."/>
            <person name="Castelle C.J."/>
            <person name="Probst A.J."/>
            <person name="Thomas B.C."/>
            <person name="Singh A."/>
            <person name="Wilkins M.J."/>
            <person name="Karaoz U."/>
            <person name="Brodie E.L."/>
            <person name="Williams K.H."/>
            <person name="Hubbard S.S."/>
            <person name="Banfield J.F."/>
        </authorList>
    </citation>
    <scope>NUCLEOTIDE SEQUENCE [LARGE SCALE GENOMIC DNA]</scope>
</reference>
<name>A0A1G2II32_9BACT</name>
<dbReference type="AlphaFoldDB" id="A0A1G2II32"/>
<feature type="signal peptide" evidence="1">
    <location>
        <begin position="1"/>
        <end position="22"/>
    </location>
</feature>
<proteinExistence type="predicted"/>
<evidence type="ECO:0000256" key="1">
    <source>
        <dbReference type="SAM" id="SignalP"/>
    </source>
</evidence>
<feature type="chain" id="PRO_5009583249" description="Peptidoglycan binding-like domain-containing protein" evidence="1">
    <location>
        <begin position="23"/>
        <end position="563"/>
    </location>
</feature>
<evidence type="ECO:0000313" key="3">
    <source>
        <dbReference type="Proteomes" id="UP000178826"/>
    </source>
</evidence>
<dbReference type="Gene3D" id="1.10.101.10">
    <property type="entry name" value="PGBD-like superfamily/PGBD"/>
    <property type="match status" value="1"/>
</dbReference>
<dbReference type="EMBL" id="MHOZ01000009">
    <property type="protein sequence ID" value="OGZ74237.1"/>
    <property type="molecule type" value="Genomic_DNA"/>
</dbReference>
<gene>
    <name evidence="2" type="ORF">A2998_01560</name>
</gene>
<sequence>MNKKIIFIAIFCILFAAQSATAVDFGNNINFNVDENFDASGRSQITAVLVKTSPKLYFYVEKPWWDSQSQLKQNEILANLGNLSSEFENNIYPTLTSVFGSEWNPGVDGDSRITVLFEAMNSNEGGYFRTADEHIKLQIPASNEREMVYLALDRIDDPRLKVFLAHEFVHLITFNQKNKIFKIDEEIWLNEARADYSSNILGYDNIYSGSNLQQRVKDFIESPSDPITEWKGTKYDYASVSLFMHYFLDHYGINILIDSLKSKYVGIESINYALQKNGFKENFSQIFTNWTITSVLNNCSFSQDYCYLNKNLKNFRLAPSLNFLPLTGSVSLSVSNVTKNWAGNWLKFIGGNGDLQLDFSSIKGLEFSVPYIIEDSAGNYALKFLALDENQKGEIGVEKFGTDYKSLIILPSLQSKLSGFDGAEFTYPFTYKVSIKGSAETEDQDLIQQLLDKIAYLKSEIERLQNGGTNAQNYCSQLNNNLYYGLLNNERVKCLQSFLKSQGPDIYPEAYVTGNFLTLTRNAVIRFQEKYAQEILIPSGLSSGTGFVGPFTRAKVNQILSQD</sequence>
<dbReference type="Proteomes" id="UP000178826">
    <property type="component" value="Unassembled WGS sequence"/>
</dbReference>
<comment type="caution">
    <text evidence="2">The sequence shown here is derived from an EMBL/GenBank/DDBJ whole genome shotgun (WGS) entry which is preliminary data.</text>
</comment>
<dbReference type="InterPro" id="IPR036366">
    <property type="entry name" value="PGBDSf"/>
</dbReference>